<feature type="region of interest" description="Disordered" evidence="2">
    <location>
        <begin position="128"/>
        <end position="147"/>
    </location>
</feature>
<evidence type="ECO:0000256" key="2">
    <source>
        <dbReference type="SAM" id="MobiDB-lite"/>
    </source>
</evidence>
<accession>A0A7W9LIQ4</accession>
<dbReference type="PROSITE" id="PS00934">
    <property type="entry name" value="GLYOXALASE_I_1"/>
    <property type="match status" value="1"/>
</dbReference>
<dbReference type="Gene3D" id="3.10.180.10">
    <property type="entry name" value="2,3-Dihydroxybiphenyl 1,2-Dioxygenase, domain 1"/>
    <property type="match status" value="1"/>
</dbReference>
<dbReference type="GO" id="GO:0046872">
    <property type="term" value="F:metal ion binding"/>
    <property type="evidence" value="ECO:0007669"/>
    <property type="project" value="UniProtKB-KW"/>
</dbReference>
<dbReference type="Pfam" id="PF00903">
    <property type="entry name" value="Glyoxalase"/>
    <property type="match status" value="1"/>
</dbReference>
<keyword evidence="1" id="KW-0479">Metal-binding</keyword>
<dbReference type="CDD" id="cd06587">
    <property type="entry name" value="VOC"/>
    <property type="match status" value="1"/>
</dbReference>
<dbReference type="InterPro" id="IPR051332">
    <property type="entry name" value="Fosfomycin_Res_Enzymes"/>
</dbReference>
<reference evidence="4 5" key="1">
    <citation type="submission" date="2020-08" db="EMBL/GenBank/DDBJ databases">
        <title>Sequencing the genomes of 1000 actinobacteria strains.</title>
        <authorList>
            <person name="Klenk H.-P."/>
        </authorList>
    </citation>
    <scope>NUCLEOTIDE SEQUENCE [LARGE SCALE GENOMIC DNA]</scope>
    <source>
        <strain evidence="4 5">DSM 45507</strain>
    </source>
</reference>
<evidence type="ECO:0000313" key="5">
    <source>
        <dbReference type="Proteomes" id="UP000579153"/>
    </source>
</evidence>
<dbReference type="Proteomes" id="UP000579153">
    <property type="component" value="Unassembled WGS sequence"/>
</dbReference>
<evidence type="ECO:0000256" key="1">
    <source>
        <dbReference type="ARBA" id="ARBA00022723"/>
    </source>
</evidence>
<protein>
    <submittedName>
        <fullName evidence="4">Catechol 2,3-dioxygenase-like lactoylglutathione lyase family enzyme</fullName>
    </submittedName>
</protein>
<dbReference type="InterPro" id="IPR037523">
    <property type="entry name" value="VOC_core"/>
</dbReference>
<feature type="domain" description="VOC" evidence="3">
    <location>
        <begin position="4"/>
        <end position="128"/>
    </location>
</feature>
<dbReference type="PROSITE" id="PS51819">
    <property type="entry name" value="VOC"/>
    <property type="match status" value="1"/>
</dbReference>
<comment type="caution">
    <text evidence="4">The sequence shown here is derived from an EMBL/GenBank/DDBJ whole genome shotgun (WGS) entry which is preliminary data.</text>
</comment>
<name>A0A7W9LIQ4_9ACTN</name>
<dbReference type="InterPro" id="IPR018146">
    <property type="entry name" value="Glyoxalase_1_CS"/>
</dbReference>
<dbReference type="GO" id="GO:0051213">
    <property type="term" value="F:dioxygenase activity"/>
    <property type="evidence" value="ECO:0007669"/>
    <property type="project" value="UniProtKB-KW"/>
</dbReference>
<dbReference type="EMBL" id="JACHMB010000001">
    <property type="protein sequence ID" value="MBB5785306.1"/>
    <property type="molecule type" value="Genomic_DNA"/>
</dbReference>
<organism evidence="4 5">
    <name type="scientific">Nonomuraea jabiensis</name>
    <dbReference type="NCBI Taxonomy" id="882448"/>
    <lineage>
        <taxon>Bacteria</taxon>
        <taxon>Bacillati</taxon>
        <taxon>Actinomycetota</taxon>
        <taxon>Actinomycetes</taxon>
        <taxon>Streptosporangiales</taxon>
        <taxon>Streptosporangiaceae</taxon>
        <taxon>Nonomuraea</taxon>
    </lineage>
</organism>
<keyword evidence="4" id="KW-0560">Oxidoreductase</keyword>
<keyword evidence="4" id="KW-0223">Dioxygenase</keyword>
<dbReference type="PANTHER" id="PTHR36113">
    <property type="entry name" value="LYASE, PUTATIVE-RELATED-RELATED"/>
    <property type="match status" value="1"/>
</dbReference>
<dbReference type="GO" id="GO:0004462">
    <property type="term" value="F:lactoylglutathione lyase activity"/>
    <property type="evidence" value="ECO:0007669"/>
    <property type="project" value="InterPro"/>
</dbReference>
<dbReference type="InterPro" id="IPR029068">
    <property type="entry name" value="Glyas_Bleomycin-R_OHBP_Dase"/>
</dbReference>
<gene>
    <name evidence="4" type="ORF">HD596_012062</name>
</gene>
<feature type="compositionally biased region" description="Polar residues" evidence="2">
    <location>
        <begin position="138"/>
        <end position="147"/>
    </location>
</feature>
<proteinExistence type="predicted"/>
<keyword evidence="4" id="KW-0456">Lyase</keyword>
<dbReference type="SUPFAM" id="SSF54593">
    <property type="entry name" value="Glyoxalase/Bleomycin resistance protein/Dihydroxybiphenyl dioxygenase"/>
    <property type="match status" value="1"/>
</dbReference>
<sequence>MSFQTGHVGLNVTDLDKSKEFYTRVFGFTVAGESQEDGRRYAFLAQDGTLVLTLWQQSAGRFEAARPGLHHLSFQVADLDAVRRAETVIREIGATLYHDGVVPHREGASSGGVFFADPDGIRLEIFAPDGAGDRPAPNSDTPTCGFF</sequence>
<evidence type="ECO:0000259" key="3">
    <source>
        <dbReference type="PROSITE" id="PS51819"/>
    </source>
</evidence>
<dbReference type="InterPro" id="IPR004360">
    <property type="entry name" value="Glyas_Fos-R_dOase_dom"/>
</dbReference>
<keyword evidence="5" id="KW-1185">Reference proteome</keyword>
<evidence type="ECO:0000313" key="4">
    <source>
        <dbReference type="EMBL" id="MBB5785306.1"/>
    </source>
</evidence>
<dbReference type="AlphaFoldDB" id="A0A7W9LIQ4"/>
<dbReference type="RefSeq" id="WP_185078101.1">
    <property type="nucleotide sequence ID" value="NZ_JACHMB010000001.1"/>
</dbReference>
<dbReference type="PANTHER" id="PTHR36113:SF1">
    <property type="entry name" value="GLYOXALASE_BLEOMYCIN RESISTANCE PROTEIN_DIOXYGENASE"/>
    <property type="match status" value="1"/>
</dbReference>